<evidence type="ECO:0000313" key="4">
    <source>
        <dbReference type="EMBL" id="ORA01773.1"/>
    </source>
</evidence>
<reference evidence="4 5" key="1">
    <citation type="submission" date="2017-02" db="EMBL/GenBank/DDBJ databases">
        <title>The new phylogeny of genus Mycobacterium.</title>
        <authorList>
            <person name="Tortoli E."/>
            <person name="Trovato A."/>
            <person name="Cirillo D.M."/>
        </authorList>
    </citation>
    <scope>NUCLEOTIDE SEQUENCE [LARGE SCALE GENOMIC DNA]</scope>
    <source>
        <strain evidence="4 5">DSM 45578</strain>
    </source>
</reference>
<dbReference type="EMBL" id="MVHJ01000041">
    <property type="protein sequence ID" value="ORA01773.1"/>
    <property type="molecule type" value="Genomic_DNA"/>
</dbReference>
<dbReference type="Pfam" id="PF07859">
    <property type="entry name" value="Abhydrolase_3"/>
    <property type="match status" value="1"/>
</dbReference>
<evidence type="ECO:0000256" key="2">
    <source>
        <dbReference type="SAM" id="MobiDB-lite"/>
    </source>
</evidence>
<protein>
    <submittedName>
        <fullName evidence="4">Alpha/beta hydrolase</fullName>
    </submittedName>
</protein>
<dbReference type="STRING" id="564198.BST17_26635"/>
<sequence length="322" mass="34253">MTTTTAAFHRDLARIARFLPRKIITPASIGLLQRMNVLADRRVPAGVQVLTLASGVRVRLYQPKATAAPGPALLWIHGGGYVIGSAAQDDAVCRRFADALGATVASVEYRLAPQHPYPAGLEDCYAALTWLAGLPAVDTTRVAIGGASAGGGLAAALALLARDRAEVALAAQLLVYPMLDDRSVSTELDDPGHRLWTYESNRFGWSAYLGDADPEVAVPARRADLSGLPPAWIGVGTLDLFHGEDLAYADRLRAAGVPCEVEIVEGAFHGFDGVVPKSGVSQTFHRCQREWLKRIFTNSPPARTNHTGGEGVPGDQPAMNSE</sequence>
<dbReference type="RefSeq" id="WP_234807842.1">
    <property type="nucleotide sequence ID" value="NZ_JACKVM010000008.1"/>
</dbReference>
<feature type="region of interest" description="Disordered" evidence="2">
    <location>
        <begin position="298"/>
        <end position="322"/>
    </location>
</feature>
<accession>A0A1W9YP09</accession>
<feature type="compositionally biased region" description="Polar residues" evidence="2">
    <location>
        <begin position="298"/>
        <end position="307"/>
    </location>
</feature>
<dbReference type="PANTHER" id="PTHR48081:SF8">
    <property type="entry name" value="ALPHA_BETA HYDROLASE FOLD-3 DOMAIN-CONTAINING PROTEIN-RELATED"/>
    <property type="match status" value="1"/>
</dbReference>
<organism evidence="4 5">
    <name type="scientific">Mycolicibacterium bacteremicum</name>
    <name type="common">Mycobacterium bacteremicum</name>
    <dbReference type="NCBI Taxonomy" id="564198"/>
    <lineage>
        <taxon>Bacteria</taxon>
        <taxon>Bacillati</taxon>
        <taxon>Actinomycetota</taxon>
        <taxon>Actinomycetes</taxon>
        <taxon>Mycobacteriales</taxon>
        <taxon>Mycobacteriaceae</taxon>
        <taxon>Mycolicibacterium</taxon>
    </lineage>
</organism>
<dbReference type="PANTHER" id="PTHR48081">
    <property type="entry name" value="AB HYDROLASE SUPERFAMILY PROTEIN C4A8.06C"/>
    <property type="match status" value="1"/>
</dbReference>
<dbReference type="InterPro" id="IPR050300">
    <property type="entry name" value="GDXG_lipolytic_enzyme"/>
</dbReference>
<evidence type="ECO:0000259" key="3">
    <source>
        <dbReference type="Pfam" id="PF07859"/>
    </source>
</evidence>
<evidence type="ECO:0000313" key="5">
    <source>
        <dbReference type="Proteomes" id="UP000192366"/>
    </source>
</evidence>
<dbReference type="Gene3D" id="3.40.50.1820">
    <property type="entry name" value="alpha/beta hydrolase"/>
    <property type="match status" value="1"/>
</dbReference>
<dbReference type="SUPFAM" id="SSF53474">
    <property type="entry name" value="alpha/beta-Hydrolases"/>
    <property type="match status" value="1"/>
</dbReference>
<proteinExistence type="predicted"/>
<dbReference type="Proteomes" id="UP000192366">
    <property type="component" value="Unassembled WGS sequence"/>
</dbReference>
<dbReference type="AlphaFoldDB" id="A0A1W9YP09"/>
<keyword evidence="5" id="KW-1185">Reference proteome</keyword>
<gene>
    <name evidence="4" type="ORF">BST17_26635</name>
</gene>
<keyword evidence="1 4" id="KW-0378">Hydrolase</keyword>
<name>A0A1W9YP09_MYCBA</name>
<comment type="caution">
    <text evidence="4">The sequence shown here is derived from an EMBL/GenBank/DDBJ whole genome shotgun (WGS) entry which is preliminary data.</text>
</comment>
<dbReference type="InterPro" id="IPR013094">
    <property type="entry name" value="AB_hydrolase_3"/>
</dbReference>
<dbReference type="InterPro" id="IPR029058">
    <property type="entry name" value="AB_hydrolase_fold"/>
</dbReference>
<dbReference type="GO" id="GO:0016787">
    <property type="term" value="F:hydrolase activity"/>
    <property type="evidence" value="ECO:0007669"/>
    <property type="project" value="UniProtKB-KW"/>
</dbReference>
<evidence type="ECO:0000256" key="1">
    <source>
        <dbReference type="ARBA" id="ARBA00022801"/>
    </source>
</evidence>
<feature type="domain" description="Alpha/beta hydrolase fold-3" evidence="3">
    <location>
        <begin position="73"/>
        <end position="271"/>
    </location>
</feature>